<comment type="caution">
    <text evidence="2">The sequence shown here is derived from an EMBL/GenBank/DDBJ whole genome shotgun (WGS) entry which is preliminary data.</text>
</comment>
<organism evidence="2 3">
    <name type="scientific">Lithohypha guttulata</name>
    <dbReference type="NCBI Taxonomy" id="1690604"/>
    <lineage>
        <taxon>Eukaryota</taxon>
        <taxon>Fungi</taxon>
        <taxon>Dikarya</taxon>
        <taxon>Ascomycota</taxon>
        <taxon>Pezizomycotina</taxon>
        <taxon>Eurotiomycetes</taxon>
        <taxon>Chaetothyriomycetidae</taxon>
        <taxon>Chaetothyriales</taxon>
        <taxon>Trichomeriaceae</taxon>
        <taxon>Lithohypha</taxon>
    </lineage>
</organism>
<sequence length="423" mass="48890">MDRVRRSQDNAAYRPLAAIHHEPHRNTSYDHESGLVYNEVEVSGSGSHSNWIYDYRTPRLVRVRPRPNEETGARTLAHMALIKLGLESQNLTVDALQMVPWPIGERIWHQITQNHAESFYIWRTFAIAFGTDFADGYNRYMLDIKAPSLPLPEYYKGLNSRKREWLTCLRISPKQVTVPDLVSLSAITNLSVLDLSDGQLYIENRESTFDIRIMRSWSELARTGRAFRSLEVLMLGWQEKVDTWIFSLLDSFPRLDIVVMTDCHWIHHKNHKEWQEDAWTHGWSFMPSKRGAKHLRPLLDDKSFYLASVSNLHYEHMRMAAGIAEKNVESISDRPLLECWLGTPKPWRHVIDEFPGTRTVFFQKLATGRVEQNASKRSLSDMIDAKRDPSRSSAAHVKPPQNTISSKRRIAKHSTSSLLAEMS</sequence>
<protein>
    <submittedName>
        <fullName evidence="2">Uncharacterized protein</fullName>
    </submittedName>
</protein>
<keyword evidence="3" id="KW-1185">Reference proteome</keyword>
<feature type="compositionally biased region" description="Polar residues" evidence="1">
    <location>
        <begin position="413"/>
        <end position="423"/>
    </location>
</feature>
<evidence type="ECO:0000313" key="2">
    <source>
        <dbReference type="EMBL" id="KAK5077535.1"/>
    </source>
</evidence>
<evidence type="ECO:0000256" key="1">
    <source>
        <dbReference type="SAM" id="MobiDB-lite"/>
    </source>
</evidence>
<feature type="region of interest" description="Disordered" evidence="1">
    <location>
        <begin position="373"/>
        <end position="423"/>
    </location>
</feature>
<proteinExistence type="predicted"/>
<dbReference type="Proteomes" id="UP001345013">
    <property type="component" value="Unassembled WGS sequence"/>
</dbReference>
<name>A0ABR0JWL9_9EURO</name>
<dbReference type="EMBL" id="JAVRRG010000216">
    <property type="protein sequence ID" value="KAK5077535.1"/>
    <property type="molecule type" value="Genomic_DNA"/>
</dbReference>
<evidence type="ECO:0000313" key="3">
    <source>
        <dbReference type="Proteomes" id="UP001345013"/>
    </source>
</evidence>
<accession>A0ABR0JWL9</accession>
<reference evidence="2 3" key="1">
    <citation type="submission" date="2023-08" db="EMBL/GenBank/DDBJ databases">
        <title>Black Yeasts Isolated from many extreme environments.</title>
        <authorList>
            <person name="Coleine C."/>
            <person name="Stajich J.E."/>
            <person name="Selbmann L."/>
        </authorList>
    </citation>
    <scope>NUCLEOTIDE SEQUENCE [LARGE SCALE GENOMIC DNA]</scope>
    <source>
        <strain evidence="2 3">CCFEE 5885</strain>
    </source>
</reference>
<gene>
    <name evidence="2" type="ORF">LTR24_009565</name>
</gene>